<evidence type="ECO:0000256" key="1">
    <source>
        <dbReference type="SAM" id="MobiDB-lite"/>
    </source>
</evidence>
<reference evidence="3" key="1">
    <citation type="submission" date="2017-01" db="EMBL/GenBank/DDBJ databases">
        <authorList>
            <person name="Wang Y."/>
            <person name="White M."/>
            <person name="Kvist S."/>
            <person name="Moncalvo J.-M."/>
        </authorList>
    </citation>
    <scope>NUCLEOTIDE SEQUENCE [LARGE SCALE GENOMIC DNA]</scope>
    <source>
        <strain evidence="3">ID-206-W2</strain>
    </source>
</reference>
<protein>
    <submittedName>
        <fullName evidence="2">Uncharacterized protein</fullName>
    </submittedName>
</protein>
<accession>A0A1R1XWR3</accession>
<proteinExistence type="predicted"/>
<organism evidence="2 3">
    <name type="scientific">Smittium culicis</name>
    <dbReference type="NCBI Taxonomy" id="133412"/>
    <lineage>
        <taxon>Eukaryota</taxon>
        <taxon>Fungi</taxon>
        <taxon>Fungi incertae sedis</taxon>
        <taxon>Zoopagomycota</taxon>
        <taxon>Kickxellomycotina</taxon>
        <taxon>Harpellomycetes</taxon>
        <taxon>Harpellales</taxon>
        <taxon>Legeriomycetaceae</taxon>
        <taxon>Smittium</taxon>
    </lineage>
</organism>
<sequence>MPGPSIIVDQNMFLDPGVGGDDGRDQAAADGRGSADADHGVDPVLLQRVHSDETAVPARPQVQEHAASGHQHGRHGRDVGQLAE</sequence>
<feature type="region of interest" description="Disordered" evidence="1">
    <location>
        <begin position="1"/>
        <end position="84"/>
    </location>
</feature>
<comment type="caution">
    <text evidence="2">The sequence shown here is derived from an EMBL/GenBank/DDBJ whole genome shotgun (WGS) entry which is preliminary data.</text>
</comment>
<dbReference type="AlphaFoldDB" id="A0A1R1XWR3"/>
<gene>
    <name evidence="2" type="ORF">AYI69_g6786</name>
</gene>
<keyword evidence="3" id="KW-1185">Reference proteome</keyword>
<dbReference type="EMBL" id="LSSM01003119">
    <property type="protein sequence ID" value="OMJ19025.1"/>
    <property type="molecule type" value="Genomic_DNA"/>
</dbReference>
<feature type="non-terminal residue" evidence="2">
    <location>
        <position position="84"/>
    </location>
</feature>
<evidence type="ECO:0000313" key="3">
    <source>
        <dbReference type="Proteomes" id="UP000187429"/>
    </source>
</evidence>
<name>A0A1R1XWR3_9FUNG</name>
<evidence type="ECO:0000313" key="2">
    <source>
        <dbReference type="EMBL" id="OMJ19025.1"/>
    </source>
</evidence>
<dbReference type="Proteomes" id="UP000187429">
    <property type="component" value="Unassembled WGS sequence"/>
</dbReference>
<feature type="compositionally biased region" description="Basic and acidic residues" evidence="1">
    <location>
        <begin position="21"/>
        <end position="41"/>
    </location>
</feature>